<evidence type="ECO:0000313" key="3">
    <source>
        <dbReference type="EMBL" id="WWQ60805.1"/>
    </source>
</evidence>
<dbReference type="CDD" id="cd00609">
    <property type="entry name" value="AAT_like"/>
    <property type="match status" value="1"/>
</dbReference>
<keyword evidence="4" id="KW-1185">Reference proteome</keyword>
<reference evidence="3 4" key="1">
    <citation type="submission" date="2024-02" db="EMBL/GenBank/DDBJ databases">
        <title>STSV induces naive adaptation in Sulfolobus.</title>
        <authorList>
            <person name="Xiang X."/>
            <person name="Song M."/>
        </authorList>
    </citation>
    <scope>NUCLEOTIDE SEQUENCE [LARGE SCALE GENOMIC DNA]</scope>
    <source>
        <strain evidence="3 4">RT2</strain>
    </source>
</reference>
<feature type="domain" description="Aminotransferase class I/classII large" evidence="2">
    <location>
        <begin position="37"/>
        <end position="347"/>
    </location>
</feature>
<dbReference type="PANTHER" id="PTHR43510:SF1">
    <property type="entry name" value="AMINOTRANSFERASE FUNCTION, HYPOTHETICAL (EUROFUNG)"/>
    <property type="match status" value="1"/>
</dbReference>
<keyword evidence="1" id="KW-0808">Transferase</keyword>
<dbReference type="EMBL" id="CP146016">
    <property type="protein sequence ID" value="WWQ60805.1"/>
    <property type="molecule type" value="Genomic_DNA"/>
</dbReference>
<evidence type="ECO:0000256" key="1">
    <source>
        <dbReference type="RuleBase" id="RU000481"/>
    </source>
</evidence>
<accession>A0AAX4L2K2</accession>
<dbReference type="InterPro" id="IPR015421">
    <property type="entry name" value="PyrdxlP-dep_Trfase_major"/>
</dbReference>
<dbReference type="InterPro" id="IPR004838">
    <property type="entry name" value="NHTrfase_class1_PyrdxlP-BS"/>
</dbReference>
<organism evidence="3 4">
    <name type="scientific">Sulfolobus tengchongensis</name>
    <dbReference type="NCBI Taxonomy" id="207809"/>
    <lineage>
        <taxon>Archaea</taxon>
        <taxon>Thermoproteota</taxon>
        <taxon>Thermoprotei</taxon>
        <taxon>Sulfolobales</taxon>
        <taxon>Sulfolobaceae</taxon>
        <taxon>Sulfolobus</taxon>
    </lineage>
</organism>
<evidence type="ECO:0000259" key="2">
    <source>
        <dbReference type="Pfam" id="PF00155"/>
    </source>
</evidence>
<keyword evidence="1 3" id="KW-0032">Aminotransferase</keyword>
<dbReference type="RefSeq" id="WP_338602155.1">
    <property type="nucleotide sequence ID" value="NZ_CP146016.1"/>
</dbReference>
<comment type="similarity">
    <text evidence="1">Belongs to the class-I pyridoxal-phosphate-dependent aminotransferase family.</text>
</comment>
<dbReference type="SUPFAM" id="SSF53383">
    <property type="entry name" value="PLP-dependent transferases"/>
    <property type="match status" value="1"/>
</dbReference>
<dbReference type="InterPro" id="IPR015424">
    <property type="entry name" value="PyrdxlP-dep_Trfase"/>
</dbReference>
<evidence type="ECO:0000313" key="4">
    <source>
        <dbReference type="Proteomes" id="UP001432202"/>
    </source>
</evidence>
<dbReference type="Gene3D" id="3.40.640.10">
    <property type="entry name" value="Type I PLP-dependent aspartate aminotransferase-like (Major domain)"/>
    <property type="match status" value="1"/>
</dbReference>
<dbReference type="InterPro" id="IPR004839">
    <property type="entry name" value="Aminotransferase_I/II_large"/>
</dbReference>
<protein>
    <recommendedName>
        <fullName evidence="1">Aminotransferase</fullName>
        <ecNumber evidence="1">2.6.1.-</ecNumber>
    </recommendedName>
</protein>
<dbReference type="GO" id="GO:0030170">
    <property type="term" value="F:pyridoxal phosphate binding"/>
    <property type="evidence" value="ECO:0007669"/>
    <property type="project" value="InterPro"/>
</dbReference>
<comment type="cofactor">
    <cofactor evidence="1">
        <name>pyridoxal 5'-phosphate</name>
        <dbReference type="ChEBI" id="CHEBI:597326"/>
    </cofactor>
</comment>
<sequence length="358" mass="40915">MYPEFCLERWQSLRDWRAKYVLSESGVEPLELRDINITNVKLEYGHTKGLVKLRELISSFYPGKKQEDIIITAGGAEANYLTILSTIKPGDEVIVEMPNYMQIPGLLRGMNARVKYIWLKEENFGLDLNQLNEMVTKNTKAIVITNPNNPTGMALSDNEIRGIVEIAEDNNAMIIADEVYRGSEHDGKIRPSFVDLYDRAISTNSMSKVYGLPGIRIGWAIANKDLVDKMWNIKDYTSISPSIIGQEIAYRVLQEREVYMERSRKIALNNFRLLERLLSSADVKWIKPNATVLAFIKLNGVRNTYDFSESLFQKYSVLVNPGECFEMPSYVRIGLGSTNTEFLTEALSLFVKHLNEYR</sequence>
<dbReference type="GeneID" id="89335429"/>
<dbReference type="Pfam" id="PF00155">
    <property type="entry name" value="Aminotran_1_2"/>
    <property type="match status" value="1"/>
</dbReference>
<dbReference type="PANTHER" id="PTHR43510">
    <property type="entry name" value="AMINOTRANSFERASE FUNCTION, HYPOTHETICAL (EUROFUNG)"/>
    <property type="match status" value="1"/>
</dbReference>
<dbReference type="Gene3D" id="3.90.1150.10">
    <property type="entry name" value="Aspartate Aminotransferase, domain 1"/>
    <property type="match status" value="1"/>
</dbReference>
<dbReference type="GO" id="GO:0008483">
    <property type="term" value="F:transaminase activity"/>
    <property type="evidence" value="ECO:0007669"/>
    <property type="project" value="UniProtKB-KW"/>
</dbReference>
<dbReference type="EC" id="2.6.1.-" evidence="1"/>
<dbReference type="Proteomes" id="UP001432202">
    <property type="component" value="Chromosome"/>
</dbReference>
<dbReference type="AlphaFoldDB" id="A0AAX4L2K2"/>
<proteinExistence type="inferred from homology"/>
<gene>
    <name evidence="3" type="ORF">V6M85_01630</name>
</gene>
<dbReference type="InterPro" id="IPR015422">
    <property type="entry name" value="PyrdxlP-dep_Trfase_small"/>
</dbReference>
<name>A0AAX4L2K2_9CREN</name>
<dbReference type="PROSITE" id="PS00105">
    <property type="entry name" value="AA_TRANSFER_CLASS_1"/>
    <property type="match status" value="1"/>
</dbReference>